<protein>
    <submittedName>
        <fullName evidence="2">Uncharacterized protein</fullName>
    </submittedName>
</protein>
<keyword evidence="1" id="KW-1133">Transmembrane helix</keyword>
<keyword evidence="3" id="KW-1185">Reference proteome</keyword>
<dbReference type="Proteomes" id="UP000824120">
    <property type="component" value="Chromosome 12"/>
</dbReference>
<accession>A0A9J5W9W0</accession>
<proteinExistence type="predicted"/>
<evidence type="ECO:0000313" key="3">
    <source>
        <dbReference type="Proteomes" id="UP000824120"/>
    </source>
</evidence>
<organism evidence="2 3">
    <name type="scientific">Solanum commersonii</name>
    <name type="common">Commerson's wild potato</name>
    <name type="synonym">Commerson's nightshade</name>
    <dbReference type="NCBI Taxonomy" id="4109"/>
    <lineage>
        <taxon>Eukaryota</taxon>
        <taxon>Viridiplantae</taxon>
        <taxon>Streptophyta</taxon>
        <taxon>Embryophyta</taxon>
        <taxon>Tracheophyta</taxon>
        <taxon>Spermatophyta</taxon>
        <taxon>Magnoliopsida</taxon>
        <taxon>eudicotyledons</taxon>
        <taxon>Gunneridae</taxon>
        <taxon>Pentapetalae</taxon>
        <taxon>asterids</taxon>
        <taxon>lamiids</taxon>
        <taxon>Solanales</taxon>
        <taxon>Solanaceae</taxon>
        <taxon>Solanoideae</taxon>
        <taxon>Solaneae</taxon>
        <taxon>Solanum</taxon>
    </lineage>
</organism>
<feature type="transmembrane region" description="Helical" evidence="1">
    <location>
        <begin position="31"/>
        <end position="52"/>
    </location>
</feature>
<evidence type="ECO:0000256" key="1">
    <source>
        <dbReference type="SAM" id="Phobius"/>
    </source>
</evidence>
<evidence type="ECO:0000313" key="2">
    <source>
        <dbReference type="EMBL" id="KAG5572103.1"/>
    </source>
</evidence>
<keyword evidence="1" id="KW-0812">Transmembrane</keyword>
<keyword evidence="1" id="KW-0472">Membrane</keyword>
<sequence>MEMIYASSLPRFFPLLVNEEEAMSYKADFKLVQWSGMMIFLPFRVMLYLMLVKTSSIETEIN</sequence>
<dbReference type="EMBL" id="JACXVP010000012">
    <property type="protein sequence ID" value="KAG5572103.1"/>
    <property type="molecule type" value="Genomic_DNA"/>
</dbReference>
<gene>
    <name evidence="2" type="ORF">H5410_061869</name>
</gene>
<name>A0A9J5W9W0_SOLCO</name>
<reference evidence="2 3" key="1">
    <citation type="submission" date="2020-09" db="EMBL/GenBank/DDBJ databases">
        <title>De no assembly of potato wild relative species, Solanum commersonii.</title>
        <authorList>
            <person name="Cho K."/>
        </authorList>
    </citation>
    <scope>NUCLEOTIDE SEQUENCE [LARGE SCALE GENOMIC DNA]</scope>
    <source>
        <strain evidence="2">LZ3.2</strain>
        <tissue evidence="2">Leaf</tissue>
    </source>
</reference>
<dbReference type="AlphaFoldDB" id="A0A9J5W9W0"/>
<comment type="caution">
    <text evidence="2">The sequence shown here is derived from an EMBL/GenBank/DDBJ whole genome shotgun (WGS) entry which is preliminary data.</text>
</comment>